<feature type="transmembrane region" description="Helical" evidence="7">
    <location>
        <begin position="205"/>
        <end position="223"/>
    </location>
</feature>
<feature type="transmembrane region" description="Helical" evidence="7">
    <location>
        <begin position="252"/>
        <end position="273"/>
    </location>
</feature>
<dbReference type="GO" id="GO:0022857">
    <property type="term" value="F:transmembrane transporter activity"/>
    <property type="evidence" value="ECO:0007669"/>
    <property type="project" value="InterPro"/>
</dbReference>
<evidence type="ECO:0000313" key="8">
    <source>
        <dbReference type="EMBL" id="HIZ03972.1"/>
    </source>
</evidence>
<evidence type="ECO:0000256" key="4">
    <source>
        <dbReference type="ARBA" id="ARBA00022989"/>
    </source>
</evidence>
<evidence type="ECO:0000256" key="1">
    <source>
        <dbReference type="ARBA" id="ARBA00004651"/>
    </source>
</evidence>
<evidence type="ECO:0000256" key="3">
    <source>
        <dbReference type="ARBA" id="ARBA00022692"/>
    </source>
</evidence>
<evidence type="ECO:0000256" key="5">
    <source>
        <dbReference type="ARBA" id="ARBA00023136"/>
    </source>
</evidence>
<keyword evidence="4 7" id="KW-1133">Transmembrane helix</keyword>
<feature type="transmembrane region" description="Helical" evidence="7">
    <location>
        <begin position="102"/>
        <end position="119"/>
    </location>
</feature>
<evidence type="ECO:0000256" key="7">
    <source>
        <dbReference type="SAM" id="Phobius"/>
    </source>
</evidence>
<organism evidence="8 9">
    <name type="scientific">Candidatus Borkfalkia avistercoris</name>
    <dbReference type="NCBI Taxonomy" id="2838504"/>
    <lineage>
        <taxon>Bacteria</taxon>
        <taxon>Bacillati</taxon>
        <taxon>Bacillota</taxon>
        <taxon>Clostridia</taxon>
        <taxon>Christensenellales</taxon>
        <taxon>Christensenellaceae</taxon>
        <taxon>Candidatus Borkfalkia</taxon>
    </lineage>
</organism>
<feature type="transmembrane region" description="Helical" evidence="7">
    <location>
        <begin position="293"/>
        <end position="315"/>
    </location>
</feature>
<reference evidence="8" key="2">
    <citation type="submission" date="2021-04" db="EMBL/GenBank/DDBJ databases">
        <authorList>
            <person name="Gilroy R."/>
        </authorList>
    </citation>
    <scope>NUCLEOTIDE SEQUENCE</scope>
    <source>
        <strain evidence="8">CHK187-5294</strain>
    </source>
</reference>
<dbReference type="InterPro" id="IPR001851">
    <property type="entry name" value="ABC_transp_permease"/>
</dbReference>
<proteinExistence type="predicted"/>
<dbReference type="CDD" id="cd06580">
    <property type="entry name" value="TM_PBP1_transp_TpRbsC_like"/>
    <property type="match status" value="1"/>
</dbReference>
<sequence length="427" mass="46630">MGRIKEPLIHITRREDMPVWKGLLIRVAAIVVALCISAAFISAASPRSRGFFDYFGSLFSGAFGTERRIWILLQNTALLLAVAVALVVAFKMKFWNLGGNGQILMGCLACAMCMYYLGGKLPDPVVWLLMLVTGVVAGAIWALIPAIFKAFFNTNESLFTLMMNYIAVCLVAFFIALWYPNGTGAMPPLEDATFPTFGSGQMGRTLPVLLVAVLVTAVIYCYLRFHKHGFEISVVSDSTNTARYAGINVKKVIIRTMILSGALCGLVGVLLVGSVNHMVSTSMDGNMGFTGIMVAWMGNFNPLIMAAVSLFIIFLSRGMAQVCTDFGYTSEALSDTVIGIIYFFFIACEFFIRYKVHINNKKIANIFRPKKKSGGKDPESRTDPPEEESQEVSFERAEDAESISAKQEQCSANGADASEICIDGEGN</sequence>
<keyword evidence="2" id="KW-1003">Cell membrane</keyword>
<gene>
    <name evidence="8" type="ORF">H9727_06775</name>
</gene>
<name>A0A9D2D059_9FIRM</name>
<feature type="transmembrane region" description="Helical" evidence="7">
    <location>
        <begin position="69"/>
        <end position="90"/>
    </location>
</feature>
<protein>
    <submittedName>
        <fullName evidence="8">ABC transporter permease</fullName>
    </submittedName>
</protein>
<feature type="transmembrane region" description="Helical" evidence="7">
    <location>
        <begin position="23"/>
        <end position="44"/>
    </location>
</feature>
<dbReference type="AlphaFoldDB" id="A0A9D2D059"/>
<dbReference type="PANTHER" id="PTHR47089">
    <property type="entry name" value="ABC TRANSPORTER, PERMEASE PROTEIN"/>
    <property type="match status" value="1"/>
</dbReference>
<keyword evidence="3 7" id="KW-0812">Transmembrane</keyword>
<feature type="transmembrane region" description="Helical" evidence="7">
    <location>
        <begin position="336"/>
        <end position="354"/>
    </location>
</feature>
<evidence type="ECO:0000313" key="9">
    <source>
        <dbReference type="Proteomes" id="UP000824132"/>
    </source>
</evidence>
<feature type="transmembrane region" description="Helical" evidence="7">
    <location>
        <begin position="125"/>
        <end position="146"/>
    </location>
</feature>
<comment type="caution">
    <text evidence="8">The sequence shown here is derived from an EMBL/GenBank/DDBJ whole genome shotgun (WGS) entry which is preliminary data.</text>
</comment>
<dbReference type="PANTHER" id="PTHR47089:SF1">
    <property type="entry name" value="GUANOSINE ABC TRANSPORTER PERMEASE PROTEIN NUPP"/>
    <property type="match status" value="1"/>
</dbReference>
<evidence type="ECO:0000256" key="6">
    <source>
        <dbReference type="SAM" id="MobiDB-lite"/>
    </source>
</evidence>
<reference evidence="8" key="1">
    <citation type="journal article" date="2021" name="PeerJ">
        <title>Extensive microbial diversity within the chicken gut microbiome revealed by metagenomics and culture.</title>
        <authorList>
            <person name="Gilroy R."/>
            <person name="Ravi A."/>
            <person name="Getino M."/>
            <person name="Pursley I."/>
            <person name="Horton D.L."/>
            <person name="Alikhan N.F."/>
            <person name="Baker D."/>
            <person name="Gharbi K."/>
            <person name="Hall N."/>
            <person name="Watson M."/>
            <person name="Adriaenssens E.M."/>
            <person name="Foster-Nyarko E."/>
            <person name="Jarju S."/>
            <person name="Secka A."/>
            <person name="Antonio M."/>
            <person name="Oren A."/>
            <person name="Chaudhuri R.R."/>
            <person name="La Ragione R."/>
            <person name="Hildebrand F."/>
            <person name="Pallen M.J."/>
        </authorList>
    </citation>
    <scope>NUCLEOTIDE SEQUENCE</scope>
    <source>
        <strain evidence="8">CHK187-5294</strain>
    </source>
</reference>
<feature type="transmembrane region" description="Helical" evidence="7">
    <location>
        <begin position="158"/>
        <end position="179"/>
    </location>
</feature>
<dbReference type="EMBL" id="DXCL01000041">
    <property type="protein sequence ID" value="HIZ03972.1"/>
    <property type="molecule type" value="Genomic_DNA"/>
</dbReference>
<evidence type="ECO:0000256" key="2">
    <source>
        <dbReference type="ARBA" id="ARBA00022475"/>
    </source>
</evidence>
<dbReference type="Proteomes" id="UP000824132">
    <property type="component" value="Unassembled WGS sequence"/>
</dbReference>
<accession>A0A9D2D059</accession>
<comment type="subcellular location">
    <subcellularLocation>
        <location evidence="1">Cell membrane</location>
        <topology evidence="1">Multi-pass membrane protein</topology>
    </subcellularLocation>
</comment>
<feature type="region of interest" description="Disordered" evidence="6">
    <location>
        <begin position="369"/>
        <end position="398"/>
    </location>
</feature>
<dbReference type="GO" id="GO:0005886">
    <property type="term" value="C:plasma membrane"/>
    <property type="evidence" value="ECO:0007669"/>
    <property type="project" value="UniProtKB-SubCell"/>
</dbReference>
<keyword evidence="5 7" id="KW-0472">Membrane</keyword>
<feature type="compositionally biased region" description="Basic and acidic residues" evidence="6">
    <location>
        <begin position="374"/>
        <end position="384"/>
    </location>
</feature>
<dbReference type="Pfam" id="PF02653">
    <property type="entry name" value="BPD_transp_2"/>
    <property type="match status" value="1"/>
</dbReference>